<dbReference type="RefSeq" id="WP_015535860.1">
    <property type="nucleotide sequence ID" value="NZ_CABKSV010000026.1"/>
</dbReference>
<keyword evidence="3" id="KW-0378">Hydrolase</keyword>
<dbReference type="CDD" id="cd16332">
    <property type="entry name" value="Prp-like"/>
    <property type="match status" value="1"/>
</dbReference>
<dbReference type="Gene3D" id="3.30.70.1490">
    <property type="entry name" value="Cysteine protease Prp"/>
    <property type="match status" value="1"/>
</dbReference>
<dbReference type="EMBL" id="NFKM01000004">
    <property type="protein sequence ID" value="OUP61368.1"/>
    <property type="molecule type" value="Genomic_DNA"/>
</dbReference>
<evidence type="ECO:0000313" key="9">
    <source>
        <dbReference type="Proteomes" id="UP000195447"/>
    </source>
</evidence>
<keyword evidence="9" id="KW-1185">Reference proteome</keyword>
<comment type="similarity">
    <text evidence="5">Belongs to the Prp family.</text>
</comment>
<evidence type="ECO:0000256" key="1">
    <source>
        <dbReference type="ARBA" id="ARBA00022517"/>
    </source>
</evidence>
<dbReference type="SUPFAM" id="SSF118010">
    <property type="entry name" value="TM1457-like"/>
    <property type="match status" value="1"/>
</dbReference>
<dbReference type="PANTHER" id="PTHR39178">
    <property type="entry name" value="HYPOTHETICAL RIBOSOME-ASSOCIATED PROTEIN"/>
    <property type="match status" value="1"/>
</dbReference>
<dbReference type="Proteomes" id="UP000195447">
    <property type="component" value="Unassembled WGS sequence"/>
</dbReference>
<evidence type="ECO:0000256" key="2">
    <source>
        <dbReference type="ARBA" id="ARBA00022670"/>
    </source>
</evidence>
<dbReference type="EMBL" id="JAQNCK010000017">
    <property type="protein sequence ID" value="MDC0828461.1"/>
    <property type="molecule type" value="Genomic_DNA"/>
</dbReference>
<evidence type="ECO:0000313" key="8">
    <source>
        <dbReference type="EMBL" id="OUP61368.1"/>
    </source>
</evidence>
<gene>
    <name evidence="8" type="ORF">B5F14_03390</name>
    <name evidence="7" type="ORF">POG00_07010</name>
</gene>
<accession>A0A1Y3VLY9</accession>
<evidence type="ECO:0000256" key="4">
    <source>
        <dbReference type="ARBA" id="ARBA00022807"/>
    </source>
</evidence>
<sequence>MVTVKVVCAKDLISSIEIEGHAGFDDSGKDLVCAGASSISIGALNALDQLFKNDCILEMKENRISIKVKESKEGLEQVLRCIVIQLETMVESYPEYIRIIRKEV</sequence>
<keyword evidence="1" id="KW-0690">Ribosome biogenesis</keyword>
<dbReference type="GO" id="GO:0006508">
    <property type="term" value="P:proteolysis"/>
    <property type="evidence" value="ECO:0007669"/>
    <property type="project" value="UniProtKB-KW"/>
</dbReference>
<name>A0A1Y3VLY9_9FIRM</name>
<reference evidence="9" key="1">
    <citation type="submission" date="2017-04" db="EMBL/GenBank/DDBJ databases">
        <title>Function of individual gut microbiota members based on whole genome sequencing of pure cultures obtained from chicken caecum.</title>
        <authorList>
            <person name="Medvecky M."/>
            <person name="Cejkova D."/>
            <person name="Polansky O."/>
            <person name="Karasova D."/>
            <person name="Kubasova T."/>
            <person name="Cizek A."/>
            <person name="Rychlik I."/>
        </authorList>
    </citation>
    <scope>NUCLEOTIDE SEQUENCE [LARGE SCALE GENOMIC DNA]</scope>
    <source>
        <strain evidence="9">An178</strain>
    </source>
</reference>
<evidence type="ECO:0000256" key="6">
    <source>
        <dbReference type="ARBA" id="ARBA00044538"/>
    </source>
</evidence>
<keyword evidence="4" id="KW-0788">Thiol protease</keyword>
<dbReference type="GO" id="GO:0042254">
    <property type="term" value="P:ribosome biogenesis"/>
    <property type="evidence" value="ECO:0007669"/>
    <property type="project" value="UniProtKB-KW"/>
</dbReference>
<protein>
    <recommendedName>
        <fullName evidence="6">Ribosomal processing cysteine protease Prp</fullName>
    </recommendedName>
</protein>
<keyword evidence="2 7" id="KW-0645">Protease</keyword>
<dbReference type="Proteomes" id="UP001220658">
    <property type="component" value="Unassembled WGS sequence"/>
</dbReference>
<dbReference type="GeneID" id="79876819"/>
<evidence type="ECO:0000256" key="5">
    <source>
        <dbReference type="ARBA" id="ARBA00044503"/>
    </source>
</evidence>
<comment type="caution">
    <text evidence="8">The sequence shown here is derived from an EMBL/GenBank/DDBJ whole genome shotgun (WGS) entry which is preliminary data.</text>
</comment>
<evidence type="ECO:0000256" key="3">
    <source>
        <dbReference type="ARBA" id="ARBA00022801"/>
    </source>
</evidence>
<dbReference type="AlphaFoldDB" id="A0A1Y3VLY9"/>
<organism evidence="8 9">
    <name type="scientific">Faecalitalea cylindroides</name>
    <dbReference type="NCBI Taxonomy" id="39483"/>
    <lineage>
        <taxon>Bacteria</taxon>
        <taxon>Bacillati</taxon>
        <taxon>Bacillota</taxon>
        <taxon>Erysipelotrichia</taxon>
        <taxon>Erysipelotrichales</taxon>
        <taxon>Erysipelotrichaceae</taxon>
        <taxon>Faecalitalea</taxon>
    </lineage>
</organism>
<dbReference type="InterPro" id="IPR007422">
    <property type="entry name" value="Peptidase_Prp"/>
</dbReference>
<proteinExistence type="inferred from homology"/>
<dbReference type="PANTHER" id="PTHR39178:SF1">
    <property type="entry name" value="RIBOSOMAL-PROCESSING CYSTEINE PROTEASE PRP"/>
    <property type="match status" value="1"/>
</dbReference>
<dbReference type="Pfam" id="PF04327">
    <property type="entry name" value="Peptidase_Prp"/>
    <property type="match status" value="1"/>
</dbReference>
<reference evidence="7" key="3">
    <citation type="submission" date="2023-01" db="EMBL/GenBank/DDBJ databases">
        <title>Human gut microbiome strain richness.</title>
        <authorList>
            <person name="Chen-Liaw A."/>
        </authorList>
    </citation>
    <scope>NUCLEOTIDE SEQUENCE</scope>
    <source>
        <strain evidence="7">D55st1_G4_D55t1_190419</strain>
    </source>
</reference>
<reference evidence="8" key="2">
    <citation type="journal article" date="2018" name="BMC Genomics">
        <title>Whole genome sequencing and function prediction of 133 gut anaerobes isolated from chicken caecum in pure cultures.</title>
        <authorList>
            <person name="Medvecky M."/>
            <person name="Cejkova D."/>
            <person name="Polansky O."/>
            <person name="Karasova D."/>
            <person name="Kubasova T."/>
            <person name="Cizek A."/>
            <person name="Rychlik I."/>
        </authorList>
    </citation>
    <scope>NUCLEOTIDE SEQUENCE</scope>
    <source>
        <strain evidence="8">An178</strain>
    </source>
</reference>
<dbReference type="GO" id="GO:0008234">
    <property type="term" value="F:cysteine-type peptidase activity"/>
    <property type="evidence" value="ECO:0007669"/>
    <property type="project" value="UniProtKB-KW"/>
</dbReference>
<evidence type="ECO:0000313" key="7">
    <source>
        <dbReference type="EMBL" id="MDC0828461.1"/>
    </source>
</evidence>
<dbReference type="InterPro" id="IPR036764">
    <property type="entry name" value="Peptidase_Prp_sf"/>
</dbReference>